<evidence type="ECO:0000256" key="1">
    <source>
        <dbReference type="ARBA" id="ARBA00004370"/>
    </source>
</evidence>
<protein>
    <recommendedName>
        <fullName evidence="7">Inner membrane protein</fullName>
    </recommendedName>
</protein>
<keyword evidence="2 5" id="KW-0812">Transmembrane</keyword>
<dbReference type="Pfam" id="PF01124">
    <property type="entry name" value="MAPEG"/>
    <property type="match status" value="1"/>
</dbReference>
<dbReference type="GO" id="GO:0016020">
    <property type="term" value="C:membrane"/>
    <property type="evidence" value="ECO:0007669"/>
    <property type="project" value="UniProtKB-SubCell"/>
</dbReference>
<feature type="transmembrane region" description="Helical" evidence="5">
    <location>
        <begin position="87"/>
        <end position="106"/>
    </location>
</feature>
<dbReference type="EMBL" id="LAZR01001326">
    <property type="protein sequence ID" value="KKN46517.1"/>
    <property type="molecule type" value="Genomic_DNA"/>
</dbReference>
<dbReference type="SUPFAM" id="SSF161084">
    <property type="entry name" value="MAPEG domain-like"/>
    <property type="match status" value="1"/>
</dbReference>
<dbReference type="AlphaFoldDB" id="A0A0F9RAX5"/>
<keyword evidence="4 5" id="KW-0472">Membrane</keyword>
<organism evidence="6">
    <name type="scientific">marine sediment metagenome</name>
    <dbReference type="NCBI Taxonomy" id="412755"/>
    <lineage>
        <taxon>unclassified sequences</taxon>
        <taxon>metagenomes</taxon>
        <taxon>ecological metagenomes</taxon>
    </lineage>
</organism>
<dbReference type="InterPro" id="IPR001129">
    <property type="entry name" value="Membr-assoc_MAPEG"/>
</dbReference>
<accession>A0A0F9RAX5</accession>
<comment type="subcellular location">
    <subcellularLocation>
        <location evidence="1">Membrane</location>
    </subcellularLocation>
</comment>
<sequence>MTPELTALTLAALVQVVTFVAYAIPANRELGRGYTMSARDRDPTKTMTDGTARLGRAMNNMFEALILFGIAVLVVQLSGQNTRYTAILSWLFLFARVLYVPAYYYAWRPGRSMIWVLGMAATVLLLLAALF</sequence>
<evidence type="ECO:0000256" key="4">
    <source>
        <dbReference type="ARBA" id="ARBA00023136"/>
    </source>
</evidence>
<feature type="transmembrane region" description="Helical" evidence="5">
    <location>
        <begin position="112"/>
        <end position="130"/>
    </location>
</feature>
<feature type="transmembrane region" description="Helical" evidence="5">
    <location>
        <begin position="57"/>
        <end position="75"/>
    </location>
</feature>
<reference evidence="6" key="1">
    <citation type="journal article" date="2015" name="Nature">
        <title>Complex archaea that bridge the gap between prokaryotes and eukaryotes.</title>
        <authorList>
            <person name="Spang A."/>
            <person name="Saw J.H."/>
            <person name="Jorgensen S.L."/>
            <person name="Zaremba-Niedzwiedzka K."/>
            <person name="Martijn J."/>
            <person name="Lind A.E."/>
            <person name="van Eijk R."/>
            <person name="Schleper C."/>
            <person name="Guy L."/>
            <person name="Ettema T.J."/>
        </authorList>
    </citation>
    <scope>NUCLEOTIDE SEQUENCE</scope>
</reference>
<dbReference type="Gene3D" id="1.20.120.550">
    <property type="entry name" value="Membrane associated eicosanoid/glutathione metabolism-like domain"/>
    <property type="match status" value="1"/>
</dbReference>
<dbReference type="PANTHER" id="PTHR35371">
    <property type="entry name" value="INNER MEMBRANE PROTEIN"/>
    <property type="match status" value="1"/>
</dbReference>
<gene>
    <name evidence="6" type="ORF">LCGC14_0672180</name>
</gene>
<dbReference type="PANTHER" id="PTHR35371:SF1">
    <property type="entry name" value="BLR7753 PROTEIN"/>
    <property type="match status" value="1"/>
</dbReference>
<proteinExistence type="predicted"/>
<comment type="caution">
    <text evidence="6">The sequence shown here is derived from an EMBL/GenBank/DDBJ whole genome shotgun (WGS) entry which is preliminary data.</text>
</comment>
<keyword evidence="3 5" id="KW-1133">Transmembrane helix</keyword>
<evidence type="ECO:0000313" key="6">
    <source>
        <dbReference type="EMBL" id="KKN46517.1"/>
    </source>
</evidence>
<evidence type="ECO:0008006" key="7">
    <source>
        <dbReference type="Google" id="ProtNLM"/>
    </source>
</evidence>
<evidence type="ECO:0000256" key="5">
    <source>
        <dbReference type="SAM" id="Phobius"/>
    </source>
</evidence>
<name>A0A0F9RAX5_9ZZZZ</name>
<evidence type="ECO:0000256" key="2">
    <source>
        <dbReference type="ARBA" id="ARBA00022692"/>
    </source>
</evidence>
<dbReference type="InterPro" id="IPR023352">
    <property type="entry name" value="MAPEG-like_dom_sf"/>
</dbReference>
<evidence type="ECO:0000256" key="3">
    <source>
        <dbReference type="ARBA" id="ARBA00022989"/>
    </source>
</evidence>